<keyword evidence="3" id="KW-1003">Cell membrane</keyword>
<comment type="subcellular location">
    <subcellularLocation>
        <location evidence="1">Cell inner membrane</location>
        <topology evidence="1">Multi-pass membrane protein</topology>
    </subcellularLocation>
</comment>
<feature type="transmembrane region" description="Helical" evidence="7">
    <location>
        <begin position="420"/>
        <end position="438"/>
    </location>
</feature>
<dbReference type="AlphaFoldDB" id="A0A562QTU7"/>
<evidence type="ECO:0000313" key="9">
    <source>
        <dbReference type="Proteomes" id="UP000316291"/>
    </source>
</evidence>
<dbReference type="PANTHER" id="PTHR43549:SF3">
    <property type="entry name" value="MULTIDRUG RESISTANCE PROTEIN YPNP-RELATED"/>
    <property type="match status" value="1"/>
</dbReference>
<evidence type="ECO:0000256" key="5">
    <source>
        <dbReference type="ARBA" id="ARBA00022989"/>
    </source>
</evidence>
<dbReference type="InterPro" id="IPR002528">
    <property type="entry name" value="MATE_fam"/>
</dbReference>
<organism evidence="8 9">
    <name type="scientific">Bradyrhizobium huanghuaihaiense</name>
    <dbReference type="NCBI Taxonomy" id="990078"/>
    <lineage>
        <taxon>Bacteria</taxon>
        <taxon>Pseudomonadati</taxon>
        <taxon>Pseudomonadota</taxon>
        <taxon>Alphaproteobacteria</taxon>
        <taxon>Hyphomicrobiales</taxon>
        <taxon>Nitrobacteraceae</taxon>
        <taxon>Bradyrhizobium</taxon>
    </lineage>
</organism>
<keyword evidence="2" id="KW-0813">Transport</keyword>
<evidence type="ECO:0000256" key="6">
    <source>
        <dbReference type="ARBA" id="ARBA00023136"/>
    </source>
</evidence>
<feature type="transmembrane region" description="Helical" evidence="7">
    <location>
        <begin position="229"/>
        <end position="247"/>
    </location>
</feature>
<keyword evidence="9" id="KW-1185">Reference proteome</keyword>
<proteinExistence type="predicted"/>
<feature type="transmembrane region" description="Helical" evidence="7">
    <location>
        <begin position="346"/>
        <end position="367"/>
    </location>
</feature>
<evidence type="ECO:0000256" key="4">
    <source>
        <dbReference type="ARBA" id="ARBA00022692"/>
    </source>
</evidence>
<evidence type="ECO:0000256" key="2">
    <source>
        <dbReference type="ARBA" id="ARBA00022448"/>
    </source>
</evidence>
<dbReference type="GO" id="GO:0005886">
    <property type="term" value="C:plasma membrane"/>
    <property type="evidence" value="ECO:0007669"/>
    <property type="project" value="UniProtKB-SubCell"/>
</dbReference>
<feature type="transmembrane region" description="Helical" evidence="7">
    <location>
        <begin position="121"/>
        <end position="143"/>
    </location>
</feature>
<dbReference type="InterPro" id="IPR048279">
    <property type="entry name" value="MdtK-like"/>
</dbReference>
<sequence>MSIIIQYSAPWHMTIDAPADAVPPVAPVASPIASLLTAPILPTLLRLAIPNMIAMVGSTLVAIAETSYIGRLGTIPLAAIALVFPFAMLTQMMSAGAMGGGVSSAISRALGAGDHDRAATLALHAAIIGLCGGLFFTVMMLVFGRSFFTLLGGRERVLEEACGYSQVLFSGAVAIWLVNTLASVIRGTGDMRLPSMTLIGASVLQIALGGTLGLGLFGAPQFGMPGVASGQLIAFSCSAIFFLWYLLSGRSRLQLDFRAFHFERAMFLDILKVGAVACLSPLQTVLTILIFTKILATFGTEMLAGYGIGSRLEFLLIPITFAFGIASVPMVGMAMGAGHVARARRVAWTAAAASGLTVGTIGLVVALDPALWVSLFTRDPGVTAAAHSYFHWAGPAFVFFGMGVSLYFSSQGAARVGGPVLASTARLLIVAIGGISLMTAQAPAWTLFALVGGAMAVFGLLTAASVAFVRWGK</sequence>
<feature type="transmembrane region" description="Helical" evidence="7">
    <location>
        <begin position="389"/>
        <end position="408"/>
    </location>
</feature>
<keyword evidence="6 7" id="KW-0472">Membrane</keyword>
<feature type="transmembrane region" description="Helical" evidence="7">
    <location>
        <begin position="197"/>
        <end position="217"/>
    </location>
</feature>
<protein>
    <submittedName>
        <fullName evidence="8">Putative MATE family efflux protein</fullName>
    </submittedName>
</protein>
<dbReference type="GO" id="GO:0042910">
    <property type="term" value="F:xenobiotic transmembrane transporter activity"/>
    <property type="evidence" value="ECO:0007669"/>
    <property type="project" value="InterPro"/>
</dbReference>
<feature type="transmembrane region" description="Helical" evidence="7">
    <location>
        <begin position="75"/>
        <end position="100"/>
    </location>
</feature>
<dbReference type="PANTHER" id="PTHR43549">
    <property type="entry name" value="MULTIDRUG RESISTANCE PROTEIN YPNP-RELATED"/>
    <property type="match status" value="1"/>
</dbReference>
<gene>
    <name evidence="8" type="ORF">IQ16_07860</name>
</gene>
<dbReference type="Pfam" id="PF01554">
    <property type="entry name" value="MatE"/>
    <property type="match status" value="2"/>
</dbReference>
<dbReference type="EMBL" id="VLLA01000037">
    <property type="protein sequence ID" value="TWI60157.1"/>
    <property type="molecule type" value="Genomic_DNA"/>
</dbReference>
<keyword evidence="5 7" id="KW-1133">Transmembrane helix</keyword>
<dbReference type="Proteomes" id="UP000316291">
    <property type="component" value="Unassembled WGS sequence"/>
</dbReference>
<keyword evidence="4 7" id="KW-0812">Transmembrane</keyword>
<evidence type="ECO:0000256" key="3">
    <source>
        <dbReference type="ARBA" id="ARBA00022475"/>
    </source>
</evidence>
<feature type="transmembrane region" description="Helical" evidence="7">
    <location>
        <begin position="444"/>
        <end position="469"/>
    </location>
</feature>
<evidence type="ECO:0000256" key="1">
    <source>
        <dbReference type="ARBA" id="ARBA00004429"/>
    </source>
</evidence>
<name>A0A562QTU7_9BRAD</name>
<feature type="transmembrane region" description="Helical" evidence="7">
    <location>
        <begin position="314"/>
        <end position="334"/>
    </location>
</feature>
<feature type="transmembrane region" description="Helical" evidence="7">
    <location>
        <begin position="267"/>
        <end position="294"/>
    </location>
</feature>
<evidence type="ECO:0000256" key="7">
    <source>
        <dbReference type="SAM" id="Phobius"/>
    </source>
</evidence>
<comment type="caution">
    <text evidence="8">The sequence shown here is derived from an EMBL/GenBank/DDBJ whole genome shotgun (WGS) entry which is preliminary data.</text>
</comment>
<feature type="transmembrane region" description="Helical" evidence="7">
    <location>
        <begin position="163"/>
        <end position="185"/>
    </location>
</feature>
<dbReference type="GO" id="GO:0015297">
    <property type="term" value="F:antiporter activity"/>
    <property type="evidence" value="ECO:0007669"/>
    <property type="project" value="InterPro"/>
</dbReference>
<reference evidence="8 9" key="1">
    <citation type="journal article" date="2015" name="Stand. Genomic Sci.">
        <title>Genomic Encyclopedia of Bacterial and Archaeal Type Strains, Phase III: the genomes of soil and plant-associated and newly described type strains.</title>
        <authorList>
            <person name="Whitman W.B."/>
            <person name="Woyke T."/>
            <person name="Klenk H.P."/>
            <person name="Zhou Y."/>
            <person name="Lilburn T.G."/>
            <person name="Beck B.J."/>
            <person name="De Vos P."/>
            <person name="Vandamme P."/>
            <person name="Eisen J.A."/>
            <person name="Garrity G."/>
            <person name="Hugenholtz P."/>
            <person name="Kyrpides N.C."/>
        </authorList>
    </citation>
    <scope>NUCLEOTIDE SEQUENCE [LARGE SCALE GENOMIC DNA]</scope>
    <source>
        <strain evidence="8 9">CGMCC 1.10948</strain>
    </source>
</reference>
<dbReference type="InterPro" id="IPR052031">
    <property type="entry name" value="Membrane_Transporter-Flippase"/>
</dbReference>
<dbReference type="CDD" id="cd13148">
    <property type="entry name" value="MATE_like_3"/>
    <property type="match status" value="1"/>
</dbReference>
<feature type="transmembrane region" description="Helical" evidence="7">
    <location>
        <begin position="44"/>
        <end position="63"/>
    </location>
</feature>
<accession>A0A562QTU7</accession>
<evidence type="ECO:0000313" key="8">
    <source>
        <dbReference type="EMBL" id="TWI60157.1"/>
    </source>
</evidence>
<dbReference type="PIRSF" id="PIRSF006603">
    <property type="entry name" value="DinF"/>
    <property type="match status" value="1"/>
</dbReference>